<dbReference type="InterPro" id="IPR011042">
    <property type="entry name" value="6-blade_b-propeller_TolB-like"/>
</dbReference>
<accession>A0A0G4H8J5</accession>
<feature type="compositionally biased region" description="Pro residues" evidence="1">
    <location>
        <begin position="334"/>
        <end position="369"/>
    </location>
</feature>
<feature type="chain" id="PRO_5005191562" description="VWFD domain-containing protein" evidence="2">
    <location>
        <begin position="19"/>
        <end position="388"/>
    </location>
</feature>
<feature type="signal peptide" evidence="2">
    <location>
        <begin position="1"/>
        <end position="18"/>
    </location>
</feature>
<sequence length="388" mass="41929">MRTALLLAAAFFLRGCVCRLHEPGYTNPFYPIHAYVGSRVNEYNVSGHYDEYVEMPWTNAVTQTPSGVLWLVDKARSCVIYIDAVDKPRSSSVFAGLCGQAGHQDGTVRTALFNLPEGIGVSEATPSPSLPRTPLIPNTDIFVADTNNHCVRRIRIHDKSVRLSRVTTFAGSPERPGLVDGPGHLASLRLPRSLGVEITALGEVRLFVLDNHDKIRLIEPTGYVRTLVGGACRQVSQRLVASTVIIRTVGCHPDWLEAHTALPPPEAQDRSSEVCRIHSTFCGPRHHPVVSDNEAPHLMSSWKGLTSADVSSSKPELIPQWSQPIGPWVVAPTTSPPAKPPTAAPSTNSPPSPSQSTPAAPPFPLPPEWPGNGTNATAGPVIEEEFVE</sequence>
<keyword evidence="2" id="KW-0732">Signal</keyword>
<dbReference type="Gene3D" id="2.120.10.30">
    <property type="entry name" value="TolB, C-terminal domain"/>
    <property type="match status" value="2"/>
</dbReference>
<proteinExistence type="predicted"/>
<name>A0A0G4H8J5_VITBC</name>
<protein>
    <recommendedName>
        <fullName evidence="5">VWFD domain-containing protein</fullName>
    </recommendedName>
</protein>
<evidence type="ECO:0000313" key="4">
    <source>
        <dbReference type="Proteomes" id="UP000041254"/>
    </source>
</evidence>
<dbReference type="VEuPathDB" id="CryptoDB:Vbra_19922"/>
<dbReference type="Proteomes" id="UP000041254">
    <property type="component" value="Unassembled WGS sequence"/>
</dbReference>
<reference evidence="3 4" key="1">
    <citation type="submission" date="2014-11" db="EMBL/GenBank/DDBJ databases">
        <authorList>
            <person name="Zhu J."/>
            <person name="Qi W."/>
            <person name="Song R."/>
        </authorList>
    </citation>
    <scope>NUCLEOTIDE SEQUENCE [LARGE SCALE GENOMIC DNA]</scope>
</reference>
<dbReference type="OrthoDB" id="273823at2759"/>
<evidence type="ECO:0000313" key="3">
    <source>
        <dbReference type="EMBL" id="CEM40096.1"/>
    </source>
</evidence>
<gene>
    <name evidence="3" type="ORF">Vbra_19922</name>
</gene>
<dbReference type="EMBL" id="CDMY01001064">
    <property type="protein sequence ID" value="CEM40096.1"/>
    <property type="molecule type" value="Genomic_DNA"/>
</dbReference>
<organism evidence="3 4">
    <name type="scientific">Vitrella brassicaformis (strain CCMP3155)</name>
    <dbReference type="NCBI Taxonomy" id="1169540"/>
    <lineage>
        <taxon>Eukaryota</taxon>
        <taxon>Sar</taxon>
        <taxon>Alveolata</taxon>
        <taxon>Colpodellida</taxon>
        <taxon>Vitrellaceae</taxon>
        <taxon>Vitrella</taxon>
    </lineage>
</organism>
<keyword evidence="4" id="KW-1185">Reference proteome</keyword>
<dbReference type="PANTHER" id="PTHR13833:SF71">
    <property type="entry name" value="NHL DOMAIN-CONTAINING PROTEIN"/>
    <property type="match status" value="1"/>
</dbReference>
<evidence type="ECO:0000256" key="2">
    <source>
        <dbReference type="SAM" id="SignalP"/>
    </source>
</evidence>
<dbReference type="SUPFAM" id="SSF63829">
    <property type="entry name" value="Calcium-dependent phosphotriesterase"/>
    <property type="match status" value="1"/>
</dbReference>
<dbReference type="InParanoid" id="A0A0G4H8J5"/>
<dbReference type="AlphaFoldDB" id="A0A0G4H8J5"/>
<evidence type="ECO:0008006" key="5">
    <source>
        <dbReference type="Google" id="ProtNLM"/>
    </source>
</evidence>
<evidence type="ECO:0000256" key="1">
    <source>
        <dbReference type="SAM" id="MobiDB-lite"/>
    </source>
</evidence>
<dbReference type="PANTHER" id="PTHR13833">
    <property type="match status" value="1"/>
</dbReference>
<feature type="region of interest" description="Disordered" evidence="1">
    <location>
        <begin position="328"/>
        <end position="388"/>
    </location>
</feature>